<feature type="domain" description="C2H2-type" evidence="9">
    <location>
        <begin position="630"/>
        <end position="660"/>
    </location>
</feature>
<proteinExistence type="predicted"/>
<dbReference type="InterPro" id="IPR013087">
    <property type="entry name" value="Znf_C2H2_type"/>
</dbReference>
<keyword evidence="7" id="KW-0539">Nucleus</keyword>
<feature type="domain" description="C2H2-type" evidence="9">
    <location>
        <begin position="600"/>
        <end position="630"/>
    </location>
</feature>
<keyword evidence="2" id="KW-0479">Metal-binding</keyword>
<dbReference type="PROSITE" id="PS00028">
    <property type="entry name" value="ZINC_FINGER_C2H2_1"/>
    <property type="match status" value="7"/>
</dbReference>
<protein>
    <recommendedName>
        <fullName evidence="9">C2H2-type domain-containing protein</fullName>
    </recommendedName>
</protein>
<evidence type="ECO:0000256" key="4">
    <source>
        <dbReference type="ARBA" id="ARBA00022833"/>
    </source>
</evidence>
<organism evidence="10 11">
    <name type="scientific">Parachaetomium inaequale</name>
    <dbReference type="NCBI Taxonomy" id="2588326"/>
    <lineage>
        <taxon>Eukaryota</taxon>
        <taxon>Fungi</taxon>
        <taxon>Dikarya</taxon>
        <taxon>Ascomycota</taxon>
        <taxon>Pezizomycotina</taxon>
        <taxon>Sordariomycetes</taxon>
        <taxon>Sordariomycetidae</taxon>
        <taxon>Sordariales</taxon>
        <taxon>Chaetomiaceae</taxon>
        <taxon>Parachaetomium</taxon>
    </lineage>
</organism>
<dbReference type="EMBL" id="MU854498">
    <property type="protein sequence ID" value="KAK4034034.1"/>
    <property type="molecule type" value="Genomic_DNA"/>
</dbReference>
<accession>A0AAN6SND8</accession>
<feature type="domain" description="C2H2-type" evidence="9">
    <location>
        <begin position="749"/>
        <end position="774"/>
    </location>
</feature>
<evidence type="ECO:0000256" key="5">
    <source>
        <dbReference type="ARBA" id="ARBA00023015"/>
    </source>
</evidence>
<keyword evidence="3 8" id="KW-0863">Zinc-finger</keyword>
<dbReference type="SMART" id="SM00355">
    <property type="entry name" value="ZnF_C2H2"/>
    <property type="match status" value="8"/>
</dbReference>
<dbReference type="InterPro" id="IPR051061">
    <property type="entry name" value="Zinc_finger_trans_reg"/>
</dbReference>
<keyword evidence="5" id="KW-0805">Transcription regulation</keyword>
<name>A0AAN6SND8_9PEZI</name>
<evidence type="ECO:0000256" key="2">
    <source>
        <dbReference type="ARBA" id="ARBA00022723"/>
    </source>
</evidence>
<dbReference type="AlphaFoldDB" id="A0AAN6SND8"/>
<sequence length="774" mass="89748">ENGWIRIGPQPIKEYPYVRAASTARAEALVRASVRGNLVATDSKLPGNKDIPKRIEDLQLDVHRRFIQCEGDRVRMVCDYTGAGMSMSPSPLRFSLEAILPYLVVDGQCLYHALPNVCNIMISLNLLKHKHPILVLPLLGQYLRTHQEPDFERRKAVWTWLYTALYNVAIMNKIFHCTLTHEAQIEQWSQWDEEKQKEVLQHLRTGEFGPTIQDELASWKPRELFGDERFRQFTENVDEAHDVPWTTVYRWLKKIAVKYGLTHKEFEYYCTISTPTGRVFYPFHVLSRPQAEGSWGWHSLFAVARAMLERMRRACNKHAEAAGLGEDQMDPLRFIYWWAHHLCRKIQGLKREHPTLSTCSEEIAFLIVDRFGFPIVPWTGNVFKASLCKDQDHGIPMVFGLVLSDRDTAFDPVEHFDLTRCTITIDTQGTNLAMLNYPKTSWNLIPRMIAMVPFSHPFWRVHQDLGLKPWAGDWTSDVLPQRPVSTPTFDIPLISIDHWFNGGTPVFRCGECTAEFQSAGLLVHHYRQHHTADDSPTLLDVISPSQDQIDEEYWAFRDKERKDKRSAQNPCPYEGCSKAFTLKSNLDEHVRRVHEKLRPFECTWDGCVSSFATKRNLDRHINDVHKVVRVTCSWPTCTRDFALQSTLDTHVQRDHKDGMPCPVDDCGQTLFTDQEMYEHKKEAHGEDFFWCDVQGCNTIFAKERNLKRHKRDEHQLGQIPCGLGGCGEMFFSRDEQIRHQTEVHGKEFFRCDAEGCDAIYGDRKGLNRHKREKH</sequence>
<evidence type="ECO:0000256" key="6">
    <source>
        <dbReference type="ARBA" id="ARBA00023163"/>
    </source>
</evidence>
<dbReference type="PANTHER" id="PTHR46179:SF13">
    <property type="entry name" value="C2H2-TYPE DOMAIN-CONTAINING PROTEIN"/>
    <property type="match status" value="1"/>
</dbReference>
<comment type="caution">
    <text evidence="10">The sequence shown here is derived from an EMBL/GenBank/DDBJ whole genome shotgun (WGS) entry which is preliminary data.</text>
</comment>
<evidence type="ECO:0000256" key="3">
    <source>
        <dbReference type="ARBA" id="ARBA00022771"/>
    </source>
</evidence>
<evidence type="ECO:0000313" key="10">
    <source>
        <dbReference type="EMBL" id="KAK4034034.1"/>
    </source>
</evidence>
<dbReference type="InterPro" id="IPR036236">
    <property type="entry name" value="Znf_C2H2_sf"/>
</dbReference>
<dbReference type="PROSITE" id="PS50157">
    <property type="entry name" value="ZINC_FINGER_C2H2_2"/>
    <property type="match status" value="6"/>
</dbReference>
<reference evidence="11" key="1">
    <citation type="journal article" date="2023" name="Mol. Phylogenet. Evol.">
        <title>Genome-scale phylogeny and comparative genomics of the fungal order Sordariales.</title>
        <authorList>
            <person name="Hensen N."/>
            <person name="Bonometti L."/>
            <person name="Westerberg I."/>
            <person name="Brannstrom I.O."/>
            <person name="Guillou S."/>
            <person name="Cros-Aarteil S."/>
            <person name="Calhoun S."/>
            <person name="Haridas S."/>
            <person name="Kuo A."/>
            <person name="Mondo S."/>
            <person name="Pangilinan J."/>
            <person name="Riley R."/>
            <person name="LaButti K."/>
            <person name="Andreopoulos B."/>
            <person name="Lipzen A."/>
            <person name="Chen C."/>
            <person name="Yan M."/>
            <person name="Daum C."/>
            <person name="Ng V."/>
            <person name="Clum A."/>
            <person name="Steindorff A."/>
            <person name="Ohm R.A."/>
            <person name="Martin F."/>
            <person name="Silar P."/>
            <person name="Natvig D.O."/>
            <person name="Lalanne C."/>
            <person name="Gautier V."/>
            <person name="Ament-Velasquez S.L."/>
            <person name="Kruys A."/>
            <person name="Hutchinson M.I."/>
            <person name="Powell A.J."/>
            <person name="Barry K."/>
            <person name="Miller A.N."/>
            <person name="Grigoriev I.V."/>
            <person name="Debuchy R."/>
            <person name="Gladieux P."/>
            <person name="Hiltunen Thoren M."/>
            <person name="Johannesson H."/>
        </authorList>
    </citation>
    <scope>NUCLEOTIDE SEQUENCE [LARGE SCALE GENOMIC DNA]</scope>
    <source>
        <strain evidence="11">CBS 284.82</strain>
    </source>
</reference>
<dbReference type="Proteomes" id="UP001303115">
    <property type="component" value="Unassembled WGS sequence"/>
</dbReference>
<dbReference type="Gene3D" id="3.30.160.60">
    <property type="entry name" value="Classic Zinc Finger"/>
    <property type="match status" value="3"/>
</dbReference>
<feature type="domain" description="C2H2-type" evidence="9">
    <location>
        <begin position="689"/>
        <end position="720"/>
    </location>
</feature>
<feature type="domain" description="C2H2-type" evidence="9">
    <location>
        <begin position="569"/>
        <end position="599"/>
    </location>
</feature>
<evidence type="ECO:0000256" key="8">
    <source>
        <dbReference type="PROSITE-ProRule" id="PRU00042"/>
    </source>
</evidence>
<comment type="subcellular location">
    <subcellularLocation>
        <location evidence="1">Nucleus</location>
    </subcellularLocation>
</comment>
<dbReference type="PANTHER" id="PTHR46179">
    <property type="entry name" value="ZINC FINGER PROTEIN"/>
    <property type="match status" value="1"/>
</dbReference>
<evidence type="ECO:0000259" key="9">
    <source>
        <dbReference type="PROSITE" id="PS50157"/>
    </source>
</evidence>
<dbReference type="GO" id="GO:0006357">
    <property type="term" value="P:regulation of transcription by RNA polymerase II"/>
    <property type="evidence" value="ECO:0007669"/>
    <property type="project" value="TreeGrafter"/>
</dbReference>
<keyword evidence="6" id="KW-0804">Transcription</keyword>
<feature type="non-terminal residue" evidence="10">
    <location>
        <position position="1"/>
    </location>
</feature>
<evidence type="ECO:0000256" key="7">
    <source>
        <dbReference type="ARBA" id="ARBA00023242"/>
    </source>
</evidence>
<dbReference type="SUPFAM" id="SSF57667">
    <property type="entry name" value="beta-beta-alpha zinc fingers"/>
    <property type="match status" value="3"/>
</dbReference>
<dbReference type="GO" id="GO:0008270">
    <property type="term" value="F:zinc ion binding"/>
    <property type="evidence" value="ECO:0007669"/>
    <property type="project" value="UniProtKB-KW"/>
</dbReference>
<evidence type="ECO:0000313" key="11">
    <source>
        <dbReference type="Proteomes" id="UP001303115"/>
    </source>
</evidence>
<keyword evidence="4" id="KW-0862">Zinc</keyword>
<gene>
    <name evidence="10" type="ORF">C8A01DRAFT_19101</name>
</gene>
<keyword evidence="11" id="KW-1185">Reference proteome</keyword>
<dbReference type="GO" id="GO:0005634">
    <property type="term" value="C:nucleus"/>
    <property type="evidence" value="ECO:0007669"/>
    <property type="project" value="UniProtKB-SubCell"/>
</dbReference>
<evidence type="ECO:0000256" key="1">
    <source>
        <dbReference type="ARBA" id="ARBA00004123"/>
    </source>
</evidence>
<feature type="domain" description="C2H2-type" evidence="9">
    <location>
        <begin position="507"/>
        <end position="535"/>
    </location>
</feature>